<evidence type="ECO:0000256" key="3">
    <source>
        <dbReference type="ARBA" id="ARBA00022741"/>
    </source>
</evidence>
<feature type="compositionally biased region" description="Acidic residues" evidence="8">
    <location>
        <begin position="1924"/>
        <end position="1941"/>
    </location>
</feature>
<feature type="region of interest" description="Disordered" evidence="8">
    <location>
        <begin position="1"/>
        <end position="20"/>
    </location>
</feature>
<dbReference type="InParanoid" id="A0A0V0QCH9"/>
<feature type="region of interest" description="Disordered" evidence="8">
    <location>
        <begin position="2010"/>
        <end position="2031"/>
    </location>
</feature>
<evidence type="ECO:0000256" key="7">
    <source>
        <dbReference type="SAM" id="Coils"/>
    </source>
</evidence>
<keyword evidence="2" id="KW-0808">Transferase</keyword>
<keyword evidence="5" id="KW-0067">ATP-binding</keyword>
<evidence type="ECO:0000313" key="10">
    <source>
        <dbReference type="EMBL" id="KRW99873.1"/>
    </source>
</evidence>
<feature type="domain" description="Protein kinase" evidence="9">
    <location>
        <begin position="278"/>
        <end position="693"/>
    </location>
</feature>
<proteinExistence type="predicted"/>
<dbReference type="Pfam" id="PF13181">
    <property type="entry name" value="TPR_8"/>
    <property type="match status" value="1"/>
</dbReference>
<dbReference type="Gene3D" id="1.25.40.10">
    <property type="entry name" value="Tetratricopeptide repeat domain"/>
    <property type="match status" value="3"/>
</dbReference>
<evidence type="ECO:0000259" key="9">
    <source>
        <dbReference type="PROSITE" id="PS50011"/>
    </source>
</evidence>
<dbReference type="PROSITE" id="PS50011">
    <property type="entry name" value="PROTEIN_KINASE_DOM"/>
    <property type="match status" value="1"/>
</dbReference>
<accession>A0A0V0QCH9</accession>
<evidence type="ECO:0000256" key="1">
    <source>
        <dbReference type="ARBA" id="ARBA00012513"/>
    </source>
</evidence>
<comment type="caution">
    <text evidence="10">The sequence shown here is derived from an EMBL/GenBank/DDBJ whole genome shotgun (WGS) entry which is preliminary data.</text>
</comment>
<dbReference type="InterPro" id="IPR050660">
    <property type="entry name" value="NEK_Ser/Thr_kinase"/>
</dbReference>
<keyword evidence="6" id="KW-0802">TPR repeat</keyword>
<dbReference type="InterPro" id="IPR019734">
    <property type="entry name" value="TPR_rpt"/>
</dbReference>
<dbReference type="InterPro" id="IPR011990">
    <property type="entry name" value="TPR-like_helical_dom_sf"/>
</dbReference>
<name>A0A0V0QCH9_PSEPJ</name>
<feature type="repeat" description="TPR" evidence="6">
    <location>
        <begin position="1133"/>
        <end position="1166"/>
    </location>
</feature>
<dbReference type="SMART" id="SM00220">
    <property type="entry name" value="S_TKc"/>
    <property type="match status" value="1"/>
</dbReference>
<feature type="region of interest" description="Disordered" evidence="8">
    <location>
        <begin position="1919"/>
        <end position="1958"/>
    </location>
</feature>
<feature type="coiled-coil region" evidence="7">
    <location>
        <begin position="538"/>
        <end position="595"/>
    </location>
</feature>
<dbReference type="GO" id="GO:0004674">
    <property type="term" value="F:protein serine/threonine kinase activity"/>
    <property type="evidence" value="ECO:0007669"/>
    <property type="project" value="UniProtKB-EC"/>
</dbReference>
<dbReference type="InterPro" id="IPR011009">
    <property type="entry name" value="Kinase-like_dom_sf"/>
</dbReference>
<dbReference type="PANTHER" id="PTHR43671">
    <property type="entry name" value="SERINE/THREONINE-PROTEIN KINASE NEK"/>
    <property type="match status" value="1"/>
</dbReference>
<sequence length="2111" mass="252341">MGATCAKTKEKITSRKKNQKNNNIQLKQDQQFQLQIPENFFDDQIEEKQEQIIEKSTMYQMRKYMLQIYNDFTIYKQNIDKINQQFAQKQTQQNIENFRQIYQKPYQQGRGAITVPKEQIEIQQIGSLNQISQKDIDYQNKFSHLTPQQLQNFHNFQLQKQKKSQKHQKTQKNVQFHNLNTQKSLKGSDSSLNQGKKINFSSETNIIQENEEQEINNSNKDTKQFQIELFEQDEGLKNILSFQTQTLIRQKKCQPSQYKSLLSFQMYNKDISDQLRQYVVFRMIAPPCTENKNTIRYQWQGENQNLKGQKVVINILYIQEDPKIVKYYEEEYNLERTMSQNLSKINSKNILKMHQSQFYKKQIFLECQEYIIIKIEESTSFTLQKAIRYRKQPQNEKELNENQSLQNQQLTTSSYTFKKQSSLLLNEQRMGNPYTENELFYLLEIFASALYQAKKQYIFHGNLHDENIIITQDNVYKIANFNFYSYNTFEKEIDVNTNHRLRIISKMTERRLMFQSPELRKFYEKWIKNYDENKYQDRKKLKAEKKVIFEKLQQLKHQQQFLEVRSLVKTRQNDEKQLKQQIEDLQNRLNELQSMDLEDNIDFFASDVYSLGIIMINLMTLGQHEEEIIDLYKQNQKINLTNILESLDTDSSLESEENFFYPNLIHIISGMVKPIPQDRLTYDQILQKIVAFTEKNKKDLSTFSPIDYKFYDLQQNPEEDSKTQKNYKEKIKQLQNNPLEQQRLLNLEKQKKQEETVKAFKFQYLKAKTLMDIQNYAEAEEILEKLLLQFKIQRNWTKQNITGISEYQVEFLKAVSLIEQRKLDQATISLNNITNELEEMIQKQEISQHYLKIYYYKALCSFLSGQNVPAINYLKRLMKDASELLINFENYSLNMYYQLLGNCYSDECNFEASIQCFEKITQFNYNQIIQFIFVESKFEQPLSRYQMQKQLNREQKEQEKQENFQKNQIINFHREEEINALYQLGYQNLIQGEYFKAEVYFLQTQGYLAEINFFQNKLSQIQKYILQCQDTILEIIKRESSYLDTLIFWLEKFSYLIERNEEKLINDYFIRKIDPVLISHVYDWLQYIYNQKDIHKKLKIKDQNTCQILQEDSIKNFITHYNQAIQESSDQKFTFLYRMGQIMFSKQEYLQALDFFDQATDLVDKKKKSQITQTQTLDYSRILIWKAIINSLLNQEKKATESIKECQQVLEETNKHQIDLLNNFLNANADLQMDLQSQNSILLMITTFLDLGIVCIALGQFEKAYQNLQTGFQKFNVEQSSIKLDYLFLMGYTCTLMENIQLAASLLSQGKYAQAQQIFQQSYKIYLETSQKRDLDQNQILIFKIGNLVQTYYKLGKYELAIQFLEKIFIFFSNNQMITQIANPQKTQNFDNKENIIKSQNQNQNQNLNQNQNQNSNQKKRQIKNIIVLKFLLKQAEIFLNIFEKVPKGLYSLLEFYENFLQFQPELDTDFTFLASIYKQFGLYNLESNLDIDFDPTEEGKVNRIERGFFFLDLSQQIFLEHGEQESYQADFAKILLLLTKIWFHDPNKSTISPKTANLIKENLKFCHKIFQESYDARHPHLTECEYLLNYALPLKIQEINEATIEEFPKNLTKIEKILLNSLKNCKNPSKSPEILYIRFNIGHSRLLKSQYYRNIKWLFKNKDKNKQILSKFSHPFLKIKSDYSSHLENAEEQQKNLKNQQISSLNLLQPNPNSPKKSSVLQAHRNSLLAQQLHRNSVLGPNLNFSNHFLQLNRKISLLDPKISQNSLDFRATLSSQFFQQISEKQNDYDLQIIKEKILFLANQQMSKNIVFQNQNNQELVRIDQQTFERKIMIFNDLEPIVQDLKKNLYKILIESKGKEYQEIYKICIKKLNTTINQIITNNTNQSSWQDLFNEIYIQMNQMLEKTNVQQIYEHYSENSLSEQEEDEDEEEQEQQEENGDQQQKYKKKVKNSQKQNNIEEDCDDEYYGNFSDTQQIIQHITEGLEEISIAYFQLLNWNYNQEVQDQYQHQTQQNQSFIQNSQNSNNQSQNHIINQNQNQNQSYIFTSHMSQDSINKQNQIYSQNQQKQEKIIKYENNKKKTYWLHPYLKEISEIQQEAEFFLELLKLFS</sequence>
<dbReference type="EMBL" id="LDAU01000203">
    <property type="protein sequence ID" value="KRW99873.1"/>
    <property type="molecule type" value="Genomic_DNA"/>
</dbReference>
<protein>
    <recommendedName>
        <fullName evidence="1">non-specific serine/threonine protein kinase</fullName>
        <ecNumber evidence="1">2.7.11.1</ecNumber>
    </recommendedName>
</protein>
<keyword evidence="11" id="KW-1185">Reference proteome</keyword>
<dbReference type="EC" id="2.7.11.1" evidence="1"/>
<dbReference type="PANTHER" id="PTHR43671:SF13">
    <property type="entry name" value="SERINE_THREONINE-PROTEIN KINASE NEK2"/>
    <property type="match status" value="1"/>
</dbReference>
<dbReference type="OMA" id="VEINWID"/>
<keyword evidence="4 10" id="KW-0418">Kinase</keyword>
<keyword evidence="3" id="KW-0547">Nucleotide-binding</keyword>
<evidence type="ECO:0000256" key="8">
    <source>
        <dbReference type="SAM" id="MobiDB-lite"/>
    </source>
</evidence>
<evidence type="ECO:0000256" key="4">
    <source>
        <dbReference type="ARBA" id="ARBA00022777"/>
    </source>
</evidence>
<evidence type="ECO:0000256" key="6">
    <source>
        <dbReference type="PROSITE-ProRule" id="PRU00339"/>
    </source>
</evidence>
<evidence type="ECO:0000256" key="5">
    <source>
        <dbReference type="ARBA" id="ARBA00022840"/>
    </source>
</evidence>
<dbReference type="SUPFAM" id="SSF48452">
    <property type="entry name" value="TPR-like"/>
    <property type="match status" value="3"/>
</dbReference>
<dbReference type="InterPro" id="IPR000719">
    <property type="entry name" value="Prot_kinase_dom"/>
</dbReference>
<dbReference type="SMART" id="SM00028">
    <property type="entry name" value="TPR"/>
    <property type="match status" value="7"/>
</dbReference>
<dbReference type="GO" id="GO:0005524">
    <property type="term" value="F:ATP binding"/>
    <property type="evidence" value="ECO:0007669"/>
    <property type="project" value="UniProtKB-KW"/>
</dbReference>
<keyword evidence="7" id="KW-0175">Coiled coil</keyword>
<organism evidence="10 11">
    <name type="scientific">Pseudocohnilembus persalinus</name>
    <name type="common">Ciliate</name>
    <dbReference type="NCBI Taxonomy" id="266149"/>
    <lineage>
        <taxon>Eukaryota</taxon>
        <taxon>Sar</taxon>
        <taxon>Alveolata</taxon>
        <taxon>Ciliophora</taxon>
        <taxon>Intramacronucleata</taxon>
        <taxon>Oligohymenophorea</taxon>
        <taxon>Scuticociliatia</taxon>
        <taxon>Philasterida</taxon>
        <taxon>Pseudocohnilembidae</taxon>
        <taxon>Pseudocohnilembus</taxon>
    </lineage>
</organism>
<evidence type="ECO:0000313" key="11">
    <source>
        <dbReference type="Proteomes" id="UP000054937"/>
    </source>
</evidence>
<reference evidence="10 11" key="1">
    <citation type="journal article" date="2015" name="Sci. Rep.">
        <title>Genome of the facultative scuticociliatosis pathogen Pseudocohnilembus persalinus provides insight into its virulence through horizontal gene transfer.</title>
        <authorList>
            <person name="Xiong J."/>
            <person name="Wang G."/>
            <person name="Cheng J."/>
            <person name="Tian M."/>
            <person name="Pan X."/>
            <person name="Warren A."/>
            <person name="Jiang C."/>
            <person name="Yuan D."/>
            <person name="Miao W."/>
        </authorList>
    </citation>
    <scope>NUCLEOTIDE SEQUENCE [LARGE SCALE GENOMIC DNA]</scope>
    <source>
        <strain evidence="10">36N120E</strain>
    </source>
</reference>
<dbReference type="SUPFAM" id="SSF56112">
    <property type="entry name" value="Protein kinase-like (PK-like)"/>
    <property type="match status" value="1"/>
</dbReference>
<dbReference type="PROSITE" id="PS50005">
    <property type="entry name" value="TPR"/>
    <property type="match status" value="1"/>
</dbReference>
<evidence type="ECO:0000256" key="2">
    <source>
        <dbReference type="ARBA" id="ARBA00022679"/>
    </source>
</evidence>
<gene>
    <name evidence="10" type="ORF">PPERSA_10992</name>
</gene>
<dbReference type="Proteomes" id="UP000054937">
    <property type="component" value="Unassembled WGS sequence"/>
</dbReference>
<dbReference type="Gene3D" id="1.10.510.10">
    <property type="entry name" value="Transferase(Phosphotransferase) domain 1"/>
    <property type="match status" value="1"/>
</dbReference>